<evidence type="ECO:0000313" key="2">
    <source>
        <dbReference type="EMBL" id="MCY1082817.1"/>
    </source>
</evidence>
<feature type="domain" description="Phosphoribosyltransferase" evidence="1">
    <location>
        <begin position="10"/>
        <end position="171"/>
    </location>
</feature>
<dbReference type="Proteomes" id="UP001207654">
    <property type="component" value="Unassembled WGS sequence"/>
</dbReference>
<sequence length="219" mass="23778">MRMRFRNREEAGRMLAKRLRETLDETPVVLALPRGGVPVGYEVATALGVPLEVLVARKLGVPWRPELGMGALAEGGALYVNPEVLAYADLTNEDALGVANQEARELARRVRLYRSERPLPDMRGRTVLLVDDGLATGGTARAAARAVRALGPDKLVLAVPVASAETAEALRREEVDEVIAVQEPDRLGAVSAWYEDFHQVDDEEVLTLLTQAHNLGASP</sequence>
<dbReference type="EMBL" id="JAPNKA010000001">
    <property type="protein sequence ID" value="MCY1082817.1"/>
    <property type="molecule type" value="Genomic_DNA"/>
</dbReference>
<comment type="caution">
    <text evidence="2">The sequence shown here is derived from an EMBL/GenBank/DDBJ whole genome shotgun (WGS) entry which is preliminary data.</text>
</comment>
<organism evidence="2 3">
    <name type="scientific">Archangium lansingense</name>
    <dbReference type="NCBI Taxonomy" id="2995310"/>
    <lineage>
        <taxon>Bacteria</taxon>
        <taxon>Pseudomonadati</taxon>
        <taxon>Myxococcota</taxon>
        <taxon>Myxococcia</taxon>
        <taxon>Myxococcales</taxon>
        <taxon>Cystobacterineae</taxon>
        <taxon>Archangiaceae</taxon>
        <taxon>Archangium</taxon>
    </lineage>
</organism>
<accession>A0ABT4AM91</accession>
<dbReference type="CDD" id="cd06223">
    <property type="entry name" value="PRTases_typeI"/>
    <property type="match status" value="1"/>
</dbReference>
<keyword evidence="2" id="KW-0328">Glycosyltransferase</keyword>
<reference evidence="2 3" key="1">
    <citation type="submission" date="2022-11" db="EMBL/GenBank/DDBJ databases">
        <title>Minimal conservation of predation-associated metabolite biosynthetic gene clusters underscores biosynthetic potential of Myxococcota including descriptions for ten novel species: Archangium lansinium sp. nov., Myxococcus landrumus sp. nov., Nannocystis bai.</title>
        <authorList>
            <person name="Ahearne A."/>
            <person name="Stevens C."/>
            <person name="Phillips K."/>
        </authorList>
    </citation>
    <scope>NUCLEOTIDE SEQUENCE [LARGE SCALE GENOMIC DNA]</scope>
    <source>
        <strain evidence="2 3">MIWBW</strain>
    </source>
</reference>
<dbReference type="GO" id="GO:0016757">
    <property type="term" value="F:glycosyltransferase activity"/>
    <property type="evidence" value="ECO:0007669"/>
    <property type="project" value="UniProtKB-KW"/>
</dbReference>
<protein>
    <submittedName>
        <fullName evidence="2">Phosphoribosyltransferase family protein</fullName>
    </submittedName>
</protein>
<dbReference type="Gene3D" id="3.30.1310.20">
    <property type="entry name" value="PRTase-like"/>
    <property type="match status" value="1"/>
</dbReference>
<evidence type="ECO:0000259" key="1">
    <source>
        <dbReference type="Pfam" id="PF00156"/>
    </source>
</evidence>
<name>A0ABT4AM91_9BACT</name>
<proteinExistence type="predicted"/>
<gene>
    <name evidence="2" type="ORF">OV287_51040</name>
</gene>
<keyword evidence="3" id="KW-1185">Reference proteome</keyword>
<evidence type="ECO:0000313" key="3">
    <source>
        <dbReference type="Proteomes" id="UP001207654"/>
    </source>
</evidence>
<dbReference type="InterPro" id="IPR000836">
    <property type="entry name" value="PRTase_dom"/>
</dbReference>
<dbReference type="Pfam" id="PF00156">
    <property type="entry name" value="Pribosyltran"/>
    <property type="match status" value="1"/>
</dbReference>
<dbReference type="Gene3D" id="3.40.50.2020">
    <property type="match status" value="1"/>
</dbReference>
<dbReference type="RefSeq" id="WP_267541372.1">
    <property type="nucleotide sequence ID" value="NZ_JAPNKA010000001.1"/>
</dbReference>
<keyword evidence="2" id="KW-0808">Transferase</keyword>
<dbReference type="InterPro" id="IPR029057">
    <property type="entry name" value="PRTase-like"/>
</dbReference>
<dbReference type="SUPFAM" id="SSF53271">
    <property type="entry name" value="PRTase-like"/>
    <property type="match status" value="1"/>
</dbReference>